<sequence>MPDSTLLKIAGYGSLFVAIKHAEKNSNPFDHFKTYLISHTRVVQSGGIKEVFNILLLSRFHLKKKWHFVDEDVVSLKEPLQRAMAALLVLIAWASSAWYVRRGVRSSGILTGVAGLLQAWAALH</sequence>
<dbReference type="Proteomes" id="UP001216150">
    <property type="component" value="Unassembled WGS sequence"/>
</dbReference>
<proteinExistence type="predicted"/>
<protein>
    <submittedName>
        <fullName evidence="1">Uncharacterized protein</fullName>
    </submittedName>
</protein>
<evidence type="ECO:0000313" key="2">
    <source>
        <dbReference type="Proteomes" id="UP001216150"/>
    </source>
</evidence>
<evidence type="ECO:0000313" key="1">
    <source>
        <dbReference type="EMBL" id="KAJ5583944.1"/>
    </source>
</evidence>
<accession>A0AAD6DIX3</accession>
<keyword evidence="2" id="KW-1185">Reference proteome</keyword>
<dbReference type="EMBL" id="JAQJAC010000005">
    <property type="protein sequence ID" value="KAJ5583944.1"/>
    <property type="molecule type" value="Genomic_DNA"/>
</dbReference>
<reference evidence="1 2" key="1">
    <citation type="journal article" date="2023" name="IMA Fungus">
        <title>Comparative genomic study of the Penicillium genus elucidates a diverse pangenome and 15 lateral gene transfer events.</title>
        <authorList>
            <person name="Petersen C."/>
            <person name="Sorensen T."/>
            <person name="Nielsen M.R."/>
            <person name="Sondergaard T.E."/>
            <person name="Sorensen J.L."/>
            <person name="Fitzpatrick D.A."/>
            <person name="Frisvad J.C."/>
            <person name="Nielsen K.L."/>
        </authorList>
    </citation>
    <scope>NUCLEOTIDE SEQUENCE [LARGE SCALE GENOMIC DNA]</scope>
    <source>
        <strain evidence="1 2">IBT 29057</strain>
    </source>
</reference>
<organism evidence="1 2">
    <name type="scientific">Penicillium hetheringtonii</name>
    <dbReference type="NCBI Taxonomy" id="911720"/>
    <lineage>
        <taxon>Eukaryota</taxon>
        <taxon>Fungi</taxon>
        <taxon>Dikarya</taxon>
        <taxon>Ascomycota</taxon>
        <taxon>Pezizomycotina</taxon>
        <taxon>Eurotiomycetes</taxon>
        <taxon>Eurotiomycetidae</taxon>
        <taxon>Eurotiales</taxon>
        <taxon>Aspergillaceae</taxon>
        <taxon>Penicillium</taxon>
    </lineage>
</organism>
<comment type="caution">
    <text evidence="1">The sequence shown here is derived from an EMBL/GenBank/DDBJ whole genome shotgun (WGS) entry which is preliminary data.</text>
</comment>
<gene>
    <name evidence="1" type="ORF">N7450_006608</name>
</gene>
<dbReference type="AlphaFoldDB" id="A0AAD6DIX3"/>
<name>A0AAD6DIX3_9EURO</name>